<keyword evidence="2" id="KW-1185">Reference proteome</keyword>
<proteinExistence type="predicted"/>
<protein>
    <submittedName>
        <fullName evidence="1">Uncharacterized protein</fullName>
    </submittedName>
</protein>
<sequence>MSRRAKIDPEKFPPGYDPDKPILAYKVDNKLFCPVPGCKHPGTNNQHNFSRHLKSDHSRCMDPRYIRMHGSEIVYDKRCKVLVCLKHETVRLKDKNFCEDPNYSTTGTLIETSHEPFSSVLAETLAAELPSDQAVMGLPILSGYYCNSCGKVVDEEHRCDSTNPIIKCSYQQIKHFKSQHARPHLISKSDLDLLSRLAQEHPPVHEERRYLHRHEFLWRDFQFENHAAVLKRILGDKSKVCQAIFELYFYKQYITLSSDRFVGFRKTLSHDMHECEPFGTLPDKTAVIRYAKLFGEFGLLLLRNRIFHVKYKVSPLGERASNLMIHVWNEFLKTGADFNSIVLKLDNIKRRLPMIQNKINELDRQFASDTMELSDLTVCDIQDILTDVNAQTDSVHRLMVHLLLEDGAQNYTLLQACGYYLRYGCAEKLNSINAPMFMTAIMFAMKLSCWTQLLRDRDLGYSLWFHSLESTQELGRRFYSLCYDVQNYADTSPSVNCTWVFHGKTIAIQGKCLELDRVRSGLNQMIQDLRVELRALTFNEAIGCLVPEDVTNRDHGFSPFPRRIILNKNIENLPANFIDTSQNFLKKLMILVRLCCVGAPRQTELAMWTFRNTQIFRSIQLQDQVVRIRSDYHKNKYVKGRSLSTKVMKFLYVLPDDVSDLLVKYLVYLRPLEVKLLMYNLDKSRGSEIERPEVETDEIVDYFVDDPPDLSYESGEEVEDDVFYNENLDEDQVDSEELVDPINTMIYDETEARYNQRSKSGHMMQYYLCHGPDGFWPDYYLYRMHHVLTDKYFGVPLDFNEWHHIYELVNIEFEKKQVASEIKSMLSKGIGHTELTMPMSCGADVTAADTIKFQVLSELYHNFLEFDKKVRYFKPVREEKHIDIGGDLEPGLAKLTEVSQYRLNPGQIIVAALLITGYSFIAVVDDYTEKLGESHYDCRTITDEEIKDLKYSWDAVVITNAHLVLQRPELVQELRKIKGEEYQLILVSPLIPNYMFEKFNEVLQMGLPYYRQTYSFKDTVFYKQFTTKLRLLYLFGHIVRKANRTDGFIVMYCSASAKKFFEAVVPFRRRDFVIFLDADCDDTEAVAPKVQLVVHYGNLLSYMLVMNQIHAQKAKTSLWLGCNDDSFKETIGRDMAVSRQYLVFNGCLRMFHQNHFRGLGMSCRDMTADISGHCSNCRKKSDLQWTYMVIPKWYDFDIKLWLLSSRPECLGESNEHSMDDMEWRKIVKVPQGHCPECGVCSTDVSGMVREDHANECRVKYVLRGAILECLGQYGEDWDGIEGLMSDVLRRRGVYRRSSDHQWVDYYTMNEKQIVVMAVEYLYIKYFERELDF</sequence>
<gene>
    <name evidence="1" type="ORF">BN980_GECA03s08188g</name>
</gene>
<organism evidence="1 2">
    <name type="scientific">Geotrichum candidum</name>
    <name type="common">Oospora lactis</name>
    <name type="synonym">Dipodascus geotrichum</name>
    <dbReference type="NCBI Taxonomy" id="1173061"/>
    <lineage>
        <taxon>Eukaryota</taxon>
        <taxon>Fungi</taxon>
        <taxon>Dikarya</taxon>
        <taxon>Ascomycota</taxon>
        <taxon>Saccharomycotina</taxon>
        <taxon>Dipodascomycetes</taxon>
        <taxon>Dipodascales</taxon>
        <taxon>Dipodascaceae</taxon>
        <taxon>Geotrichum</taxon>
    </lineage>
</organism>
<dbReference type="STRING" id="1173061.A0A0J9X6M5"/>
<dbReference type="Proteomes" id="UP000242525">
    <property type="component" value="Unassembled WGS sequence"/>
</dbReference>
<comment type="caution">
    <text evidence="1">The sequence shown here is derived from an EMBL/GenBank/DDBJ whole genome shotgun (WGS) entry which is preliminary data.</text>
</comment>
<dbReference type="EMBL" id="CCBN010000003">
    <property type="protein sequence ID" value="CDO52815.1"/>
    <property type="molecule type" value="Genomic_DNA"/>
</dbReference>
<reference evidence="1" key="1">
    <citation type="submission" date="2014-03" db="EMBL/GenBank/DDBJ databases">
        <authorList>
            <person name="Casaregola S."/>
        </authorList>
    </citation>
    <scope>NUCLEOTIDE SEQUENCE [LARGE SCALE GENOMIC DNA]</scope>
    <source>
        <strain evidence="1">CLIB 918</strain>
    </source>
</reference>
<evidence type="ECO:0000313" key="1">
    <source>
        <dbReference type="EMBL" id="CDO52815.1"/>
    </source>
</evidence>
<name>A0A0J9X6M5_GEOCN</name>
<evidence type="ECO:0000313" key="2">
    <source>
        <dbReference type="Proteomes" id="UP000242525"/>
    </source>
</evidence>
<accession>A0A0J9X6M5</accession>